<feature type="domain" description="Cell morphogenesis central region" evidence="3">
    <location>
        <begin position="1603"/>
        <end position="1772"/>
    </location>
</feature>
<dbReference type="Proteomes" id="UP000186601">
    <property type="component" value="Unassembled WGS sequence"/>
</dbReference>
<dbReference type="OrthoDB" id="6287725at2759"/>
<accession>A0A2R6NGK0</accession>
<dbReference type="SUPFAM" id="SSF48371">
    <property type="entry name" value="ARM repeat"/>
    <property type="match status" value="1"/>
</dbReference>
<feature type="domain" description="Cell morphogenesis protein C-terminal" evidence="2">
    <location>
        <begin position="1813"/>
        <end position="2062"/>
    </location>
</feature>
<evidence type="ECO:0000313" key="4">
    <source>
        <dbReference type="EMBL" id="PSR71449.1"/>
    </source>
</evidence>
<dbReference type="PANTHER" id="PTHR12295:SF30">
    <property type="entry name" value="PROTEIN FURRY"/>
    <property type="match status" value="1"/>
</dbReference>
<sequence length="2238" mass="252541">MYMVVPRYTLAQPIFDRQPLLQAIPKYEGNLGPEAIHPRRSDYGHGLSALPSSTPPVPPVPSGFGYVPQEDLELEDDIVVEARTPADLALHAVFIRFTSSAEALIEDFVSQPLDRDPHLNIFMGPGVDVKFDDLLQSLGKLAQKHAKPVVDAVMRWRKSQTDGNGFDVQRLYSASAKPPRTHDNTGLLTERRSLASIYIMCRALIAATQTMAKDSLSDALGNSLEELTFDQFNRRQDIKLLTHSANHRLNADLYATLLGNLANIRFETVTDRFLVELGPIAAGLVPKDADSKYEHLVKGLRHVEIKVWPPERFEEGAEFMESLSKSFEHAHGVRLKTVFAETLVHLLYSIGKTAQAEVNHPQWAKAMEIIYPKARDMANKPRYWQVAYPLVVASLCVAPREYFLKNWVVCVEASISKLKEKPFRITILNGILRLVWTYLYRCHEPASTVTMKLEALTKHFFPPNRLLVTPQEDHIEMFAYLIHFILSRQFDYGSELCLDLLQEKLVGSAQPSGVISHLAPDRMSIAVQAILLSLRLLEREESSPSWPPSSDFSQVPSWESYVSSSEFLAPTMLKSGWTDFLERCSACLSTIALACYQTVGKMSILDDQWSSSRLNPNYEEVHNYMIRQHPEGHVAYPSNLLPQISALQTCYQSWPRCLHSSLAMDAVFDMLLHGVVHVEPGIGDVASSALRRFMSDFQHACTLLSRFCHFLFSPQSITNEGSSLRLVVESSDILTLWISVFEKWAYTITERPRHSFTETERGTIYSLIDEVEAGALFMLSHTKRSVYSAGAKSVRRLAALISHFDPEPPSPREERAGTFSRIIDPLLYRSPFLENFDVCGDILDAEELDRLKIAKRSERPDTLMRVAESDQKLDRALWKQIFPALLRRSMEQQPTALVALREKIVAAITRYHPFVVQLSGINNKTHPGMPARTASVGDKDSARLISEHRSSIQQWHVWGMLACATAHISDARPMVNVPTRDHARARSELNVDREQMSTSRDLFRCFSLFLDSDHSIFRDSAVSCISSLPPFAYSHLLEDLNILPSRQFYDDPRTKTPTGTSTAGRARRQERFLTALARIYYLTAHHLQEQRSSAKQAALTSVLKYIRNTQILLSSPEHRELFSLQRLRRYFCGTVERFFDSLASLNDSDRFIPLGMHLSLYRMCEEWCQFGKQSENVKKRLIVMQTAAARSFQDAVGQAEIIKRFQTETKELSNAAVGAMASLIHKAYFPPEVSASGSPTDKPPVEQTRPLEASQVLDRLLAILAAFNNEPVQGCGKCVVSVRMRTLSLMTLYRKALRSLLSHSPYDYLLSDEALRRAFVTKRVLDTSNARFFEVVADVICNMVHGFKFSQVVCLGLSNLCNPVLEIRRQAFNMLETIHEQSSGIISMAQYEAAIGSSAPSAYLHAHRLISDILSGEHPDKAGDVLAQFSGWIPRVYANSGDDDKNNSMDGGPLILLQSLEYWVPSINLMAKDRSGLSREGRSAIYHLMALTSRYAESHAEQILVLWTRLVDAPYQSNGHAVIRFLLEQAHKVGNAMFINCSSKVVACLSQSVIGRQLFQELCSVIEPARMLPSLEHKLGMPDTEDLELWSDLDILFSEQPRLSLGVAQFSLLFLSECAMERYWELQDQLPILLQALFMHLDHRQPFVQQRCRHMLFQLLRSCLSGYDELTDRSLYQTRSDLKSLILKLERSVDDLLWKEDDSGAEAESKMKRLSSEVVGFLEPLHTTLTEKWGSLALSWSTTCAIRPIAFRSLQLFRALQPKVGQGELGNLIARLSNSIAGEDPSLQDFAVELLITLTSMASSSDLDMALLPQMFWCAMACLSTTVEDEYRHVLNFLDALLMRLDLDDPLTADLLLSHRPIEWRGTSSLQAALLTGLRSSQTSNATFRLLQQLSKVADARLIDPSEGRVRDLYTLSLPWCFHAMSVESNDEALQEFALNISHLADLEERPSITRIMTSFAKNRFRTKEDFLRQSVASLREHYGADHWTEVVTLLVGLVLNQERWLRVHTLQIIKVLFQQRETRSSVDVLGSELLMPLLRLLETDLAMEALDVMDEPMRISGGPSVKHVLRMSLHHHLGADRKEVESVAEVFGIAQESGWCVPRSSALRDDCRANLCAVFDICKAPSRPSRIDFQLEEMSVLTEEPLEGDLGDLVQNLHELSSFFQEERQTFAISNRQLEARVAAILAKSTDTSVDTPQTPFVDIFDIESLSSYDASDISSHSDSESDLFEFDSFTGR</sequence>
<dbReference type="GO" id="GO:0030427">
    <property type="term" value="C:site of polarized growth"/>
    <property type="evidence" value="ECO:0007669"/>
    <property type="project" value="TreeGrafter"/>
</dbReference>
<dbReference type="InterPro" id="IPR016024">
    <property type="entry name" value="ARM-type_fold"/>
</dbReference>
<dbReference type="InterPro" id="IPR039867">
    <property type="entry name" value="Furry/Tao3/Mor2"/>
</dbReference>
<dbReference type="GO" id="GO:0000902">
    <property type="term" value="P:cell morphogenesis"/>
    <property type="evidence" value="ECO:0007669"/>
    <property type="project" value="InterPro"/>
</dbReference>
<dbReference type="STRING" id="98765.A0A2R6NGK0"/>
<evidence type="ECO:0000259" key="1">
    <source>
        <dbReference type="Pfam" id="PF14222"/>
    </source>
</evidence>
<gene>
    <name evidence="4" type="ORF">PHLCEN_2v12716</name>
</gene>
<feature type="domain" description="Cell morphogenesis central region" evidence="3">
    <location>
        <begin position="1331"/>
        <end position="1529"/>
    </location>
</feature>
<proteinExistence type="predicted"/>
<dbReference type="PANTHER" id="PTHR12295">
    <property type="entry name" value="FURRY-RELATED"/>
    <property type="match status" value="1"/>
</dbReference>
<reference evidence="4 5" key="1">
    <citation type="submission" date="2018-02" db="EMBL/GenBank/DDBJ databases">
        <title>Genome sequence of the basidiomycete white-rot fungus Phlebia centrifuga.</title>
        <authorList>
            <person name="Granchi Z."/>
            <person name="Peng M."/>
            <person name="de Vries R.P."/>
            <person name="Hilden K."/>
            <person name="Makela M.R."/>
            <person name="Grigoriev I."/>
            <person name="Riley R."/>
        </authorList>
    </citation>
    <scope>NUCLEOTIDE SEQUENCE [LARGE SCALE GENOMIC DNA]</scope>
    <source>
        <strain evidence="4 5">FBCC195</strain>
    </source>
</reference>
<feature type="domain" description="Cell morphogenesis protein N-terminal" evidence="1">
    <location>
        <begin position="190"/>
        <end position="744"/>
    </location>
</feature>
<dbReference type="InterPro" id="IPR025614">
    <property type="entry name" value="Cell_morpho_N"/>
</dbReference>
<dbReference type="InterPro" id="IPR025481">
    <property type="entry name" value="Cell_Morphogen_C"/>
</dbReference>
<dbReference type="EMBL" id="MLYV02001285">
    <property type="protein sequence ID" value="PSR71449.1"/>
    <property type="molecule type" value="Genomic_DNA"/>
</dbReference>
<organism evidence="4 5">
    <name type="scientific">Hermanssonia centrifuga</name>
    <dbReference type="NCBI Taxonomy" id="98765"/>
    <lineage>
        <taxon>Eukaryota</taxon>
        <taxon>Fungi</taxon>
        <taxon>Dikarya</taxon>
        <taxon>Basidiomycota</taxon>
        <taxon>Agaricomycotina</taxon>
        <taxon>Agaricomycetes</taxon>
        <taxon>Polyporales</taxon>
        <taxon>Meruliaceae</taxon>
        <taxon>Hermanssonia</taxon>
    </lineage>
</organism>
<dbReference type="Pfam" id="PF14225">
    <property type="entry name" value="MOR2-PAG1_C"/>
    <property type="match status" value="1"/>
</dbReference>
<protein>
    <submittedName>
        <fullName evidence="4">Uncharacterized protein</fullName>
    </submittedName>
</protein>
<dbReference type="Pfam" id="PF14222">
    <property type="entry name" value="MOR2-PAG1_N"/>
    <property type="match status" value="1"/>
</dbReference>
<evidence type="ECO:0000259" key="3">
    <source>
        <dbReference type="Pfam" id="PF14228"/>
    </source>
</evidence>
<keyword evidence="5" id="KW-1185">Reference proteome</keyword>
<comment type="caution">
    <text evidence="4">The sequence shown here is derived from an EMBL/GenBank/DDBJ whole genome shotgun (WGS) entry which is preliminary data.</text>
</comment>
<evidence type="ECO:0000259" key="2">
    <source>
        <dbReference type="Pfam" id="PF14225"/>
    </source>
</evidence>
<dbReference type="InterPro" id="IPR029473">
    <property type="entry name" value="MOR2-PAG1_mid"/>
</dbReference>
<dbReference type="GO" id="GO:0005938">
    <property type="term" value="C:cell cortex"/>
    <property type="evidence" value="ECO:0007669"/>
    <property type="project" value="TreeGrafter"/>
</dbReference>
<evidence type="ECO:0000313" key="5">
    <source>
        <dbReference type="Proteomes" id="UP000186601"/>
    </source>
</evidence>
<name>A0A2R6NGK0_9APHY</name>
<dbReference type="Pfam" id="PF14228">
    <property type="entry name" value="MOR2-PAG1_mid"/>
    <property type="match status" value="2"/>
</dbReference>